<dbReference type="InterPro" id="IPR006977">
    <property type="entry name" value="Yip1_dom"/>
</dbReference>
<evidence type="ECO:0000256" key="5">
    <source>
        <dbReference type="SAM" id="Phobius"/>
    </source>
</evidence>
<comment type="caution">
    <text evidence="7">The sequence shown here is derived from an EMBL/GenBank/DDBJ whole genome shotgun (WGS) entry which is preliminary data.</text>
</comment>
<name>A0A399F0Y2_9DEIN</name>
<evidence type="ECO:0000313" key="7">
    <source>
        <dbReference type="EMBL" id="RIH88231.1"/>
    </source>
</evidence>
<feature type="transmembrane region" description="Helical" evidence="5">
    <location>
        <begin position="21"/>
        <end position="44"/>
    </location>
</feature>
<dbReference type="Proteomes" id="UP000265341">
    <property type="component" value="Unassembled WGS sequence"/>
</dbReference>
<dbReference type="Pfam" id="PF04893">
    <property type="entry name" value="Yip1"/>
    <property type="match status" value="1"/>
</dbReference>
<protein>
    <submittedName>
        <fullName evidence="7">Yip1 domain protein</fullName>
    </submittedName>
</protein>
<feature type="transmembrane region" description="Helical" evidence="5">
    <location>
        <begin position="182"/>
        <end position="201"/>
    </location>
</feature>
<gene>
    <name evidence="7" type="ORF">Mrose_00960</name>
</gene>
<evidence type="ECO:0000256" key="1">
    <source>
        <dbReference type="ARBA" id="ARBA00004141"/>
    </source>
</evidence>
<organism evidence="7 8">
    <name type="scientific">Calidithermus roseus</name>
    <dbReference type="NCBI Taxonomy" id="1644118"/>
    <lineage>
        <taxon>Bacteria</taxon>
        <taxon>Thermotogati</taxon>
        <taxon>Deinococcota</taxon>
        <taxon>Deinococci</taxon>
        <taxon>Thermales</taxon>
        <taxon>Thermaceae</taxon>
        <taxon>Calidithermus</taxon>
    </lineage>
</organism>
<comment type="subcellular location">
    <subcellularLocation>
        <location evidence="1">Membrane</location>
        <topology evidence="1">Multi-pass membrane protein</topology>
    </subcellularLocation>
</comment>
<dbReference type="EMBL" id="QWLA01000012">
    <property type="protein sequence ID" value="RIH88231.1"/>
    <property type="molecule type" value="Genomic_DNA"/>
</dbReference>
<dbReference type="OrthoDB" id="26315at2"/>
<accession>A0A399F0Y2</accession>
<feature type="transmembrane region" description="Helical" evidence="5">
    <location>
        <begin position="153"/>
        <end position="170"/>
    </location>
</feature>
<feature type="transmembrane region" description="Helical" evidence="5">
    <location>
        <begin position="56"/>
        <end position="82"/>
    </location>
</feature>
<evidence type="ECO:0000256" key="4">
    <source>
        <dbReference type="ARBA" id="ARBA00023136"/>
    </source>
</evidence>
<sequence>MLEVLIQPTRFFEALRERKPNLLPPLLVVVGALVLTAVAGQISLRLLPALFPGGAMLQLIFSLVGALFFGLVVWAIGGGLIRLLAGEGSRAWELYGWASVPALVLALVLLPLAALFPVTGDLTPPPPLTDAEALRRWQREYQDLVASAPGTRIQQVLSALATLWSLWIIYSGLRVLAPARAVLASVAVAVLTLGLLLWSLLQGRILG</sequence>
<evidence type="ECO:0000313" key="8">
    <source>
        <dbReference type="Proteomes" id="UP000265341"/>
    </source>
</evidence>
<dbReference type="RefSeq" id="WP_119276290.1">
    <property type="nucleotide sequence ID" value="NZ_QWLA01000012.1"/>
</dbReference>
<dbReference type="GO" id="GO:0016020">
    <property type="term" value="C:membrane"/>
    <property type="evidence" value="ECO:0007669"/>
    <property type="project" value="UniProtKB-SubCell"/>
</dbReference>
<proteinExistence type="predicted"/>
<evidence type="ECO:0000256" key="3">
    <source>
        <dbReference type="ARBA" id="ARBA00022989"/>
    </source>
</evidence>
<evidence type="ECO:0000259" key="6">
    <source>
        <dbReference type="Pfam" id="PF04893"/>
    </source>
</evidence>
<keyword evidence="2 5" id="KW-0812">Transmembrane</keyword>
<dbReference type="AlphaFoldDB" id="A0A399F0Y2"/>
<keyword evidence="8" id="KW-1185">Reference proteome</keyword>
<reference evidence="7 8" key="1">
    <citation type="submission" date="2018-08" db="EMBL/GenBank/DDBJ databases">
        <title>Meiothermus roseus NBRC 110900 genome sequencing project.</title>
        <authorList>
            <person name="Da Costa M.S."/>
            <person name="Albuquerque L."/>
            <person name="Raposo P."/>
            <person name="Froufe H.J.C."/>
            <person name="Barroso C.S."/>
            <person name="Egas C."/>
        </authorList>
    </citation>
    <scope>NUCLEOTIDE SEQUENCE [LARGE SCALE GENOMIC DNA]</scope>
    <source>
        <strain evidence="7 8">NBRC 110900</strain>
    </source>
</reference>
<keyword evidence="4 5" id="KW-0472">Membrane</keyword>
<feature type="domain" description="Yip1" evidence="6">
    <location>
        <begin position="3"/>
        <end position="200"/>
    </location>
</feature>
<feature type="transmembrane region" description="Helical" evidence="5">
    <location>
        <begin position="94"/>
        <end position="116"/>
    </location>
</feature>
<evidence type="ECO:0000256" key="2">
    <source>
        <dbReference type="ARBA" id="ARBA00022692"/>
    </source>
</evidence>
<keyword evidence="3 5" id="KW-1133">Transmembrane helix</keyword>